<name>A0A8S5PK32_9CAUD</name>
<protein>
    <submittedName>
        <fullName evidence="1">Uncharacterized protein</fullName>
    </submittedName>
</protein>
<sequence>MYEIHNAVEPTGLPACIVPSSLSVAFISRTSMSLID</sequence>
<proteinExistence type="predicted"/>
<organism evidence="1">
    <name type="scientific">Myoviridae sp. ct0jJ30</name>
    <dbReference type="NCBI Taxonomy" id="2825014"/>
    <lineage>
        <taxon>Viruses</taxon>
        <taxon>Duplodnaviria</taxon>
        <taxon>Heunggongvirae</taxon>
        <taxon>Uroviricota</taxon>
        <taxon>Caudoviricetes</taxon>
    </lineage>
</organism>
<evidence type="ECO:0000313" key="1">
    <source>
        <dbReference type="EMBL" id="DAE06532.1"/>
    </source>
</evidence>
<dbReference type="EMBL" id="BK015439">
    <property type="protein sequence ID" value="DAE06532.1"/>
    <property type="molecule type" value="Genomic_DNA"/>
</dbReference>
<reference evidence="1" key="1">
    <citation type="journal article" date="2021" name="Proc. Natl. Acad. Sci. U.S.A.">
        <title>A Catalog of Tens of Thousands of Viruses from Human Metagenomes Reveals Hidden Associations with Chronic Diseases.</title>
        <authorList>
            <person name="Tisza M.J."/>
            <person name="Buck C.B."/>
        </authorList>
    </citation>
    <scope>NUCLEOTIDE SEQUENCE</scope>
    <source>
        <strain evidence="1">Ct0jJ30</strain>
    </source>
</reference>
<accession>A0A8S5PK32</accession>